<dbReference type="InterPro" id="IPR001810">
    <property type="entry name" value="F-box_dom"/>
</dbReference>
<dbReference type="EMBL" id="LC625835">
    <property type="protein sequence ID" value="BCU02881.1"/>
    <property type="molecule type" value="Genomic_DNA"/>
</dbReference>
<accession>A0A811BRC4</accession>
<proteinExistence type="predicted"/>
<name>A0A811BRC4_9VIRU</name>
<dbReference type="InterPro" id="IPR003409">
    <property type="entry name" value="MORN"/>
</dbReference>
<dbReference type="Pfam" id="PF12937">
    <property type="entry name" value="F-box-like"/>
    <property type="match status" value="1"/>
</dbReference>
<dbReference type="Proteomes" id="UP001253637">
    <property type="component" value="Segment"/>
</dbReference>
<dbReference type="InterPro" id="IPR036047">
    <property type="entry name" value="F-box-like_dom_sf"/>
</dbReference>
<keyword evidence="1" id="KW-0677">Repeat</keyword>
<dbReference type="Gene3D" id="2.20.110.10">
    <property type="entry name" value="Histone H3 K4-specific methyltransferase SET7/9 N-terminal domain"/>
    <property type="match status" value="4"/>
</dbReference>
<protein>
    <submittedName>
        <fullName evidence="3">Morn repeat incomplete domain containing protein</fullName>
    </submittedName>
</protein>
<sequence>MSRGRTRRRRGSTHQRLCYTIREPVFHDPRLPSPFEDLPDEIVVAVVVAMGHDVASVARWALTCRRHHALAMDATVWRRLCGIRFGPALHRRFLDVGKGWRWLYEAQGRAAGGDHAGPQTGAALININGDRCVYWGDLVDGSPHGYGMALPIPCRRARCPVRIPDDGVARQAQGRYEGYWRHGRRHGYGAGVADITYGDATYDGHWQEDKYHGHGVYTWADGTFYEGAWVKGLRHGHAVYIDAGGYRYEGDWEGDEIQGSGSMVYADGSRYEGDWSDGKQHGYGSCTIDKPGGAHRYDGQWQYGALHGYGEDAGPDATYRGLHRRGKRHGYGVMVFPDGTVYEGQWADGVPAGYGTLRCPTGYLYRGWWADGVLCGQGVCRWPDGSEYAGAFEDGQPCGAGVHVRCDGERIVTTEDAAGVIHALVTRLDGFRYDGGWDPSVGSSGQGTCIYADGSCIVGTWNGAVALDGEITSHRTAGAPCATDSPCEACVVMAERPLAKKI</sequence>
<dbReference type="Gene3D" id="1.20.1280.50">
    <property type="match status" value="1"/>
</dbReference>
<dbReference type="PANTHER" id="PTHR23084">
    <property type="entry name" value="PHOSPHATIDYLINOSITOL-4-PHOSPHATE 5-KINASE RELATED"/>
    <property type="match status" value="1"/>
</dbReference>
<dbReference type="SUPFAM" id="SSF81383">
    <property type="entry name" value="F-box domain"/>
    <property type="match status" value="1"/>
</dbReference>
<evidence type="ECO:0000256" key="1">
    <source>
        <dbReference type="ARBA" id="ARBA00022737"/>
    </source>
</evidence>
<organism evidence="3 4">
    <name type="scientific">Pandoravirus japonicus</name>
    <dbReference type="NCBI Taxonomy" id="2823154"/>
    <lineage>
        <taxon>Viruses</taxon>
        <taxon>Pandoravirus</taxon>
    </lineage>
</organism>
<evidence type="ECO:0000313" key="3">
    <source>
        <dbReference type="EMBL" id="BCU02881.1"/>
    </source>
</evidence>
<evidence type="ECO:0000313" key="4">
    <source>
        <dbReference type="Proteomes" id="UP001253637"/>
    </source>
</evidence>
<dbReference type="Pfam" id="PF02493">
    <property type="entry name" value="MORN"/>
    <property type="match status" value="11"/>
</dbReference>
<dbReference type="SMART" id="SM00698">
    <property type="entry name" value="MORN"/>
    <property type="match status" value="11"/>
</dbReference>
<dbReference type="SUPFAM" id="SSF82185">
    <property type="entry name" value="Histone H3 K4-specific methyltransferase SET7/9 N-terminal domain"/>
    <property type="match status" value="2"/>
</dbReference>
<evidence type="ECO:0000259" key="2">
    <source>
        <dbReference type="Pfam" id="PF12937"/>
    </source>
</evidence>
<reference evidence="3" key="1">
    <citation type="submission" date="2021-04" db="EMBL/GenBank/DDBJ databases">
        <title>Draft Genome Sequence of Pandoravirus japonicus, Isolated from the Sabaishi River of Niigata, Japan.</title>
        <authorList>
            <person name="Hosokawa N."/>
            <person name="Takahashi H."/>
            <person name="Aoki K."/>
            <person name="Takemura M."/>
        </authorList>
    </citation>
    <scope>NUCLEOTIDE SEQUENCE</scope>
</reference>
<feature type="domain" description="F-box" evidence="2">
    <location>
        <begin position="35"/>
        <end position="81"/>
    </location>
</feature>
<dbReference type="PANTHER" id="PTHR23084:SF179">
    <property type="entry name" value="OS10G0565000 PROTEIN"/>
    <property type="match status" value="1"/>
</dbReference>